<dbReference type="PROSITE" id="PS00232">
    <property type="entry name" value="CADHERIN_1"/>
    <property type="match status" value="3"/>
</dbReference>
<keyword evidence="3 13" id="KW-0812">Transmembrane</keyword>
<comment type="subcellular location">
    <subcellularLocation>
        <location evidence="1">Cell membrane</location>
        <topology evidence="1">Single-pass type I membrane protein</topology>
    </subcellularLocation>
</comment>
<feature type="transmembrane region" description="Helical" evidence="13">
    <location>
        <begin position="1154"/>
        <end position="1177"/>
    </location>
</feature>
<proteinExistence type="predicted"/>
<feature type="domain" description="Cadherin" evidence="14">
    <location>
        <begin position="849"/>
        <end position="998"/>
    </location>
</feature>
<dbReference type="PANTHER" id="PTHR24028">
    <property type="entry name" value="CADHERIN-87A"/>
    <property type="match status" value="1"/>
</dbReference>
<dbReference type="SMART" id="SM00112">
    <property type="entry name" value="CA"/>
    <property type="match status" value="7"/>
</dbReference>
<keyword evidence="16" id="KW-1185">Reference proteome</keyword>
<evidence type="ECO:0000256" key="9">
    <source>
        <dbReference type="ARBA" id="ARBA00023136"/>
    </source>
</evidence>
<feature type="domain" description="Cadherin" evidence="14">
    <location>
        <begin position="1020"/>
        <end position="1111"/>
    </location>
</feature>
<evidence type="ECO:0000256" key="7">
    <source>
        <dbReference type="ARBA" id="ARBA00022889"/>
    </source>
</evidence>
<evidence type="ECO:0000259" key="14">
    <source>
        <dbReference type="PROSITE" id="PS50268"/>
    </source>
</evidence>
<dbReference type="InterPro" id="IPR020894">
    <property type="entry name" value="Cadherin_CS"/>
</dbReference>
<evidence type="ECO:0000256" key="12">
    <source>
        <dbReference type="SAM" id="MobiDB-lite"/>
    </source>
</evidence>
<evidence type="ECO:0000256" key="13">
    <source>
        <dbReference type="SAM" id="Phobius"/>
    </source>
</evidence>
<keyword evidence="7" id="KW-0130">Cell adhesion</keyword>
<reference evidence="15" key="1">
    <citation type="journal article" date="2011" name="Genome Biol.">
        <title>The draft genome of the carcinogenic human liver fluke Clonorchis sinensis.</title>
        <authorList>
            <person name="Wang X."/>
            <person name="Chen W."/>
            <person name="Huang Y."/>
            <person name="Sun J."/>
            <person name="Men J."/>
            <person name="Liu H."/>
            <person name="Luo F."/>
            <person name="Guo L."/>
            <person name="Lv X."/>
            <person name="Deng C."/>
            <person name="Zhou C."/>
            <person name="Fan Y."/>
            <person name="Li X."/>
            <person name="Huang L."/>
            <person name="Hu Y."/>
            <person name="Liang C."/>
            <person name="Hu X."/>
            <person name="Xu J."/>
            <person name="Yu X."/>
        </authorList>
    </citation>
    <scope>NUCLEOTIDE SEQUENCE [LARGE SCALE GENOMIC DNA]</scope>
    <source>
        <strain evidence="15">Henan</strain>
    </source>
</reference>
<name>G7Y8T1_CLOSI</name>
<keyword evidence="2" id="KW-1003">Cell membrane</keyword>
<keyword evidence="8 13" id="KW-1133">Transmembrane helix</keyword>
<evidence type="ECO:0000256" key="11">
    <source>
        <dbReference type="PROSITE-ProRule" id="PRU00043"/>
    </source>
</evidence>
<protein>
    <submittedName>
        <fullName evidence="15">Protocadherin-1</fullName>
    </submittedName>
</protein>
<dbReference type="Proteomes" id="UP000008909">
    <property type="component" value="Unassembled WGS sequence"/>
</dbReference>
<dbReference type="PANTHER" id="PTHR24028:SF146">
    <property type="entry name" value="CADHERIN 96CB, ISOFORM D-RELATED"/>
    <property type="match status" value="1"/>
</dbReference>
<keyword evidence="9 13" id="KW-0472">Membrane</keyword>
<evidence type="ECO:0000256" key="4">
    <source>
        <dbReference type="ARBA" id="ARBA00022729"/>
    </source>
</evidence>
<dbReference type="InterPro" id="IPR050174">
    <property type="entry name" value="Protocadherin/Cadherin-CA"/>
</dbReference>
<evidence type="ECO:0000256" key="10">
    <source>
        <dbReference type="ARBA" id="ARBA00023180"/>
    </source>
</evidence>
<dbReference type="SUPFAM" id="SSF49313">
    <property type="entry name" value="Cadherin-like"/>
    <property type="match status" value="6"/>
</dbReference>
<evidence type="ECO:0000256" key="2">
    <source>
        <dbReference type="ARBA" id="ARBA00022475"/>
    </source>
</evidence>
<feature type="domain" description="Cadherin" evidence="14">
    <location>
        <begin position="378"/>
        <end position="526"/>
    </location>
</feature>
<evidence type="ECO:0000256" key="3">
    <source>
        <dbReference type="ARBA" id="ARBA00022692"/>
    </source>
</evidence>
<evidence type="ECO:0000313" key="16">
    <source>
        <dbReference type="Proteomes" id="UP000008909"/>
    </source>
</evidence>
<dbReference type="EMBL" id="DF142953">
    <property type="protein sequence ID" value="GAA49366.1"/>
    <property type="molecule type" value="Genomic_DNA"/>
</dbReference>
<gene>
    <name evidence="15" type="ORF">CLF_102929</name>
</gene>
<feature type="domain" description="Cadherin" evidence="14">
    <location>
        <begin position="540"/>
        <end position="661"/>
    </location>
</feature>
<feature type="region of interest" description="Disordered" evidence="12">
    <location>
        <begin position="1532"/>
        <end position="1609"/>
    </location>
</feature>
<evidence type="ECO:0000256" key="5">
    <source>
        <dbReference type="ARBA" id="ARBA00022737"/>
    </source>
</evidence>
<dbReference type="InterPro" id="IPR002126">
    <property type="entry name" value="Cadherin-like_dom"/>
</dbReference>
<dbReference type="PROSITE" id="PS50268">
    <property type="entry name" value="CADHERIN_2"/>
    <property type="match status" value="7"/>
</dbReference>
<dbReference type="InterPro" id="IPR015919">
    <property type="entry name" value="Cadherin-like_sf"/>
</dbReference>
<dbReference type="PRINTS" id="PR00205">
    <property type="entry name" value="CADHERIN"/>
</dbReference>
<feature type="domain" description="Cadherin" evidence="14">
    <location>
        <begin position="91"/>
        <end position="228"/>
    </location>
</feature>
<feature type="domain" description="Cadherin" evidence="14">
    <location>
        <begin position="242"/>
        <end position="377"/>
    </location>
</feature>
<dbReference type="CDD" id="cd11304">
    <property type="entry name" value="Cadherin_repeat"/>
    <property type="match status" value="7"/>
</dbReference>
<reference key="2">
    <citation type="submission" date="2011-10" db="EMBL/GenBank/DDBJ databases">
        <title>The genome and transcriptome sequence of Clonorchis sinensis provide insights into the carcinogenic liver fluke.</title>
        <authorList>
            <person name="Wang X."/>
            <person name="Huang Y."/>
            <person name="Chen W."/>
            <person name="Liu H."/>
            <person name="Guo L."/>
            <person name="Chen Y."/>
            <person name="Luo F."/>
            <person name="Zhou W."/>
            <person name="Sun J."/>
            <person name="Mao Q."/>
            <person name="Liang P."/>
            <person name="Zhou C."/>
            <person name="Tian Y."/>
            <person name="Men J."/>
            <person name="Lv X."/>
            <person name="Huang L."/>
            <person name="Zhou J."/>
            <person name="Hu Y."/>
            <person name="Li R."/>
            <person name="Zhang F."/>
            <person name="Lei H."/>
            <person name="Li X."/>
            <person name="Hu X."/>
            <person name="Liang C."/>
            <person name="Xu J."/>
            <person name="Wu Z."/>
            <person name="Yu X."/>
        </authorList>
    </citation>
    <scope>NUCLEOTIDE SEQUENCE</scope>
    <source>
        <strain>Henan</strain>
    </source>
</reference>
<dbReference type="GO" id="GO:0005886">
    <property type="term" value="C:plasma membrane"/>
    <property type="evidence" value="ECO:0007669"/>
    <property type="project" value="UniProtKB-SubCell"/>
</dbReference>
<accession>G7Y8T1</accession>
<keyword evidence="10" id="KW-0325">Glycoprotein</keyword>
<sequence length="1649" mass="183878">MPSRSRFPFYRPAFMGVIYPVVMIRRWLTCASSEVYRFLARFNQPVSNSNLGESRCAYSLTSTSDQHNLQTSEFRMLALITLLIFASQTQSIQASTIRLRDNTPEGTLIPGRILPGVMGNQLTYSLLQSKGSNYFTVDNRTGQLSSVRLIDRDLLCAEAELCCVNTHSTLTYSSAIDFSHPGRSSDHAPQHTCTFNLSVSVVSSPGQQPDIHDVTVIIIEENDHIPVFKLPGTTRNPGGYMDPLGHMINISESAPVGHRVRLPLAEDIDAPPFQVQTYELHQSDSPTGPLSHRTEGNPFKLKIIRDLGEKSDPYDAERLTSSPIVGLELELTQPLDRENVAQYSYRILAIDGGNPPCTGALLLQVRILDTNDHAPKFAQNVYEVTVNEGVVGKEIVQLLATDADEGPNGVIRYDWLDAANWEAAIGTKNQTAEHLGNNAIVNPLSGQLDPSVTHPSYWFRLNVDTGSIYLYRPLDYEQRSQYRFQIIAYNPIARHVNLGDVGFRTMTATATVIVHVRNLDDEAPRIVIDYATGGRNDYKEIQENKPAPYFVAFITVDDPDLVDASLSASYVGGTTRDFIDSSAVTCQLDPPQEFYRLERDKRNTKASTVRYSLSTQAPLDRERSAEDHIRIVCQDSGSPVKTATAVATVKILDENDCTPVLQVFSTFPTHGSSATPVESWPMQRLRNLVKELPDASQLEAAYMSSVPVHTVRVSENQPTGTIFARIRPIDNDSGENARVTFDLPKMNELVSVSNEYSQSTGQLSGYQSEQHGKIEFPVSREALDYFQIDEIRGDLSTRKRIDREEGFSIFEQIFLLVKGTDHGTPVQRSALVLLDIRIVDDNDNPPTFLEPKMRFDIQERIPAPAIVGEIRVVDPDIEPLSAAVDEAVQGQHLNNLNRLAYWNDAQNTSRSRLQLRIDPGHGRRDLPFILYRNSQGRFYLNTTRELDRETDEAFQFTIIATDADASPILGGSSSKVGHTATASVSVNVLDTNDNFPEIIFPNPSTSNSTVHRVSYREYVGYEIISINANDRDAGEQNGKFHFELVPDSKSVELFTINRNTGLLQTRRVLTKEDLGEHVLQVIVRDEGSPPLETRLTLRLVVDQSEPHRPGDARHLSNSNLNAHDYEQRNQWGARTYRDSAISMEPTTRPFHTEILLSVIVAMILILLLITFGLCLYLRRKHSSFSVVQGICGNICASTSPTDSAAVNRSMEQKSIYMKNELDLKKCCVPGQHHQSNGDQARQRSHCHPDSYKELTEKLLPGQEFHKSDLLRPSFSHSPVHHQQHGKMPRQQYPISPQPARDHFHSSMNLANPYCGFTMKDAPGGDVRPVLPLSPTLIGSEDLFQPIVSHYRPGMAMAVNIPDVAGQAESQRAQYIGYCQTGQPTMAFSPPVNKTINGVLFAPANGRTNAYNVGGMYEARHIVPDYVNDQSEMTNLHGTFPNMPASDFRSIQDDSHVYQNPLPQFQYIYPEKASRSGHQTGAVRRVYGTANGMKPSATFDQRKSRKQQLYQPEHEEAVVCSSPLNAWRSDPSLNQALDGRGSVGHDLADSVTSGSKSFRRYNRSKATDEQFSQSVKYTGRSGQGPRKTDKYSTFNRSDKISPSSSPLSRVENCAPMTKQELIRLVGQSPTSQRIGESYAVSFPKVQASFV</sequence>
<keyword evidence="4" id="KW-0732">Signal</keyword>
<evidence type="ECO:0000313" key="15">
    <source>
        <dbReference type="EMBL" id="GAA49366.1"/>
    </source>
</evidence>
<keyword evidence="6 11" id="KW-0106">Calcium</keyword>
<dbReference type="GO" id="GO:0005509">
    <property type="term" value="F:calcium ion binding"/>
    <property type="evidence" value="ECO:0007669"/>
    <property type="project" value="UniProtKB-UniRule"/>
</dbReference>
<dbReference type="Pfam" id="PF00028">
    <property type="entry name" value="Cadherin"/>
    <property type="match status" value="2"/>
</dbReference>
<dbReference type="GO" id="GO:0007156">
    <property type="term" value="P:homophilic cell adhesion via plasma membrane adhesion molecules"/>
    <property type="evidence" value="ECO:0007669"/>
    <property type="project" value="InterPro"/>
</dbReference>
<organism evidence="15 16">
    <name type="scientific">Clonorchis sinensis</name>
    <name type="common">Chinese liver fluke</name>
    <dbReference type="NCBI Taxonomy" id="79923"/>
    <lineage>
        <taxon>Eukaryota</taxon>
        <taxon>Metazoa</taxon>
        <taxon>Spiralia</taxon>
        <taxon>Lophotrochozoa</taxon>
        <taxon>Platyhelminthes</taxon>
        <taxon>Trematoda</taxon>
        <taxon>Digenea</taxon>
        <taxon>Opisthorchiida</taxon>
        <taxon>Opisthorchiata</taxon>
        <taxon>Opisthorchiidae</taxon>
        <taxon>Clonorchis</taxon>
    </lineage>
</organism>
<evidence type="ECO:0000256" key="1">
    <source>
        <dbReference type="ARBA" id="ARBA00004251"/>
    </source>
</evidence>
<feature type="domain" description="Cadherin" evidence="14">
    <location>
        <begin position="705"/>
        <end position="848"/>
    </location>
</feature>
<evidence type="ECO:0000256" key="6">
    <source>
        <dbReference type="ARBA" id="ARBA00022837"/>
    </source>
</evidence>
<dbReference type="FunFam" id="2.60.40.60:FF:000004">
    <property type="entry name" value="Protocadherin 1 gamma 2"/>
    <property type="match status" value="1"/>
</dbReference>
<evidence type="ECO:0000256" key="8">
    <source>
        <dbReference type="ARBA" id="ARBA00022989"/>
    </source>
</evidence>
<keyword evidence="5" id="KW-0677">Repeat</keyword>
<dbReference type="Gene3D" id="2.60.40.60">
    <property type="entry name" value="Cadherins"/>
    <property type="match status" value="7"/>
</dbReference>